<evidence type="ECO:0000256" key="2">
    <source>
        <dbReference type="ARBA" id="ARBA00010869"/>
    </source>
</evidence>
<evidence type="ECO:0000256" key="4">
    <source>
        <dbReference type="ARBA" id="ARBA00023239"/>
    </source>
</evidence>
<evidence type="ECO:0000259" key="8">
    <source>
        <dbReference type="Pfam" id="PF00291"/>
    </source>
</evidence>
<keyword evidence="9" id="KW-1185">Reference proteome</keyword>
<accession>A0A6J1LKV0</accession>
<feature type="region of interest" description="Disordered" evidence="7">
    <location>
        <begin position="1"/>
        <end position="36"/>
    </location>
</feature>
<name>A0A6J1LKV0_DROHY</name>
<evidence type="ECO:0000313" key="10">
    <source>
        <dbReference type="RefSeq" id="XP_023165306.2"/>
    </source>
</evidence>
<keyword evidence="3" id="KW-0663">Pyridoxal phosphate</keyword>
<keyword evidence="4" id="KW-0456">Lyase</keyword>
<evidence type="ECO:0000313" key="9">
    <source>
        <dbReference type="Proteomes" id="UP000504633"/>
    </source>
</evidence>
<protein>
    <recommendedName>
        <fullName evidence="5">L-serine deaminase</fullName>
    </recommendedName>
    <alternativeName>
        <fullName evidence="6">L-threonine dehydratase</fullName>
    </alternativeName>
</protein>
<dbReference type="GO" id="GO:0003941">
    <property type="term" value="F:L-serine ammonia-lyase activity"/>
    <property type="evidence" value="ECO:0007669"/>
    <property type="project" value="TreeGrafter"/>
</dbReference>
<reference evidence="10" key="1">
    <citation type="submission" date="2025-08" db="UniProtKB">
        <authorList>
            <consortium name="RefSeq"/>
        </authorList>
    </citation>
    <scope>IDENTIFICATION</scope>
    <source>
        <strain evidence="10">15085-1641.00</strain>
        <tissue evidence="10">Whole body</tissue>
    </source>
</reference>
<dbReference type="CDD" id="cd04886">
    <property type="entry name" value="ACT_ThrD-II-like"/>
    <property type="match status" value="1"/>
</dbReference>
<feature type="domain" description="Tryptophan synthase beta chain-like PALP" evidence="8">
    <location>
        <begin position="79"/>
        <end position="367"/>
    </location>
</feature>
<dbReference type="FunFam" id="3.40.50.1100:FF:000007">
    <property type="entry name" value="L-threonine dehydratase catabolic TdcB"/>
    <property type="match status" value="1"/>
</dbReference>
<dbReference type="InterPro" id="IPR001926">
    <property type="entry name" value="TrpB-like_PALP"/>
</dbReference>
<proteinExistence type="inferred from homology"/>
<feature type="compositionally biased region" description="Polar residues" evidence="7">
    <location>
        <begin position="1"/>
        <end position="35"/>
    </location>
</feature>
<dbReference type="InterPro" id="IPR036052">
    <property type="entry name" value="TrpB-like_PALP_sf"/>
</dbReference>
<dbReference type="CDD" id="cd01562">
    <property type="entry name" value="Thr-dehyd"/>
    <property type="match status" value="1"/>
</dbReference>
<dbReference type="PANTHER" id="PTHR48078">
    <property type="entry name" value="THREONINE DEHYDRATASE, MITOCHONDRIAL-RELATED"/>
    <property type="match status" value="1"/>
</dbReference>
<dbReference type="OMA" id="QTQHLGQ"/>
<dbReference type="Gene3D" id="3.40.50.1100">
    <property type="match status" value="2"/>
</dbReference>
<dbReference type="InterPro" id="IPR044561">
    <property type="entry name" value="ACT_ThrD-II-like"/>
</dbReference>
<dbReference type="GO" id="GO:0006567">
    <property type="term" value="P:L-threonine catabolic process"/>
    <property type="evidence" value="ECO:0007669"/>
    <property type="project" value="TreeGrafter"/>
</dbReference>
<comment type="similarity">
    <text evidence="2">Belongs to the serine/threonine dehydratase family.</text>
</comment>
<dbReference type="GeneID" id="111595693"/>
<dbReference type="KEGG" id="dhe:111595693"/>
<dbReference type="GO" id="GO:0009097">
    <property type="term" value="P:isoleucine biosynthetic process"/>
    <property type="evidence" value="ECO:0007669"/>
    <property type="project" value="TreeGrafter"/>
</dbReference>
<evidence type="ECO:0000256" key="1">
    <source>
        <dbReference type="ARBA" id="ARBA00001933"/>
    </source>
</evidence>
<dbReference type="RefSeq" id="XP_023165306.2">
    <property type="nucleotide sequence ID" value="XM_023309538.2"/>
</dbReference>
<dbReference type="PANTHER" id="PTHR48078:SF19">
    <property type="entry name" value="ACT DOMAIN-CONTAINING PROTEIN"/>
    <property type="match status" value="1"/>
</dbReference>
<dbReference type="OrthoDB" id="4418812at2759"/>
<organism evidence="9 10">
    <name type="scientific">Drosophila hydei</name>
    <name type="common">Fruit fly</name>
    <dbReference type="NCBI Taxonomy" id="7224"/>
    <lineage>
        <taxon>Eukaryota</taxon>
        <taxon>Metazoa</taxon>
        <taxon>Ecdysozoa</taxon>
        <taxon>Arthropoda</taxon>
        <taxon>Hexapoda</taxon>
        <taxon>Insecta</taxon>
        <taxon>Pterygota</taxon>
        <taxon>Neoptera</taxon>
        <taxon>Endopterygota</taxon>
        <taxon>Diptera</taxon>
        <taxon>Brachycera</taxon>
        <taxon>Muscomorpha</taxon>
        <taxon>Ephydroidea</taxon>
        <taxon>Drosophilidae</taxon>
        <taxon>Drosophila</taxon>
    </lineage>
</organism>
<dbReference type="AlphaFoldDB" id="A0A6J1LKV0"/>
<dbReference type="GO" id="GO:0004794">
    <property type="term" value="F:threonine deaminase activity"/>
    <property type="evidence" value="ECO:0007669"/>
    <property type="project" value="TreeGrafter"/>
</dbReference>
<dbReference type="Proteomes" id="UP000504633">
    <property type="component" value="Unplaced"/>
</dbReference>
<dbReference type="GO" id="GO:0006565">
    <property type="term" value="P:L-serine catabolic process"/>
    <property type="evidence" value="ECO:0007669"/>
    <property type="project" value="TreeGrafter"/>
</dbReference>
<evidence type="ECO:0000256" key="5">
    <source>
        <dbReference type="ARBA" id="ARBA00041766"/>
    </source>
</evidence>
<evidence type="ECO:0000256" key="6">
    <source>
        <dbReference type="ARBA" id="ARBA00042605"/>
    </source>
</evidence>
<dbReference type="Pfam" id="PF00291">
    <property type="entry name" value="PALP"/>
    <property type="match status" value="1"/>
</dbReference>
<sequence>MSQQAKVDTQNGLNGASANKSNGTVQQLGTSSNLELTVPHTRTRHVSGGVEEIVDPFCDSKNPKRISFHDVTSAAFLIKGGVERTPCPRSTSSESYGMDLYLKKDFLQYTGSFKERGARYALLSLTDEQKLKGVISASLGNHALALCYHGWKLAIPVTVVMPKAAPIMKVQKCRNYKARVIVEGQDMGEAKSLAMRMSREEQLLYINGYDHPHIMAGQGTIGLEILEQVPEPDVVVVPVGGGGLIAGIATAVKALSPKTKIIGVESEKCASFSKAMENKGPISTPIKNTLADGLAVPKVGVNAYATALPLIDRMVVVKEEWIAVAILRLVEEEKCVVEGAGGAGLAAILAGHLDDLKGKRVVVLLCGGNIDTTVFGRCLERGLAAEGRLVKFNVEVSDRPGGINDLCSRLVRLGVSIKDIMHERAWLRDIYTVEVKVVCETRDWEHSLELKNELKKYYSKVQFSDVPLAINEKA</sequence>
<comment type="cofactor">
    <cofactor evidence="1">
        <name>pyridoxal 5'-phosphate</name>
        <dbReference type="ChEBI" id="CHEBI:597326"/>
    </cofactor>
</comment>
<evidence type="ECO:0000256" key="3">
    <source>
        <dbReference type="ARBA" id="ARBA00022898"/>
    </source>
</evidence>
<dbReference type="SUPFAM" id="SSF53686">
    <property type="entry name" value="Tryptophan synthase beta subunit-like PLP-dependent enzymes"/>
    <property type="match status" value="1"/>
</dbReference>
<gene>
    <name evidence="10" type="primary">LOC111595693</name>
</gene>
<evidence type="ECO:0000256" key="7">
    <source>
        <dbReference type="SAM" id="MobiDB-lite"/>
    </source>
</evidence>
<dbReference type="InterPro" id="IPR050147">
    <property type="entry name" value="Ser/Thr_Dehydratase"/>
</dbReference>